<feature type="domain" description="4Fe-4S ferredoxin-type" evidence="13">
    <location>
        <begin position="192"/>
        <end position="223"/>
    </location>
</feature>
<name>A0ABZ3IW43_SPOA4</name>
<feature type="domain" description="4Fe-4S ferredoxin-type" evidence="13">
    <location>
        <begin position="137"/>
        <end position="167"/>
    </location>
</feature>
<comment type="cofactor">
    <cofactor evidence="11">
        <name>[3Fe-4S] cluster</name>
        <dbReference type="ChEBI" id="CHEBI:21137"/>
    </cofactor>
    <text evidence="11">Binds 1 [3Fe-4S] cluster.</text>
</comment>
<dbReference type="InterPro" id="IPR050573">
    <property type="entry name" value="SDH/FRD_Iron-Sulfur"/>
</dbReference>
<keyword evidence="10 11" id="KW-0003">3Fe-4S</keyword>
<protein>
    <recommendedName>
        <fullName evidence="11">Fumarate reductase iron-sulfur subunit</fullName>
        <ecNumber evidence="11">1.3.5.1</ecNumber>
    </recommendedName>
</protein>
<dbReference type="EMBL" id="CP155571">
    <property type="protein sequence ID" value="XFO70284.1"/>
    <property type="molecule type" value="Genomic_DNA"/>
</dbReference>
<evidence type="ECO:0000256" key="4">
    <source>
        <dbReference type="ARBA" id="ARBA00022532"/>
    </source>
</evidence>
<accession>A0ABZ3IW43</accession>
<dbReference type="InterPro" id="IPR017900">
    <property type="entry name" value="4Fe4S_Fe_S_CS"/>
</dbReference>
<evidence type="ECO:0000256" key="10">
    <source>
        <dbReference type="ARBA" id="ARBA00023291"/>
    </source>
</evidence>
<keyword evidence="8 11" id="KW-0408">Iron</keyword>
<reference evidence="14" key="1">
    <citation type="submission" date="2024-05" db="EMBL/GenBank/DDBJ databases">
        <title>Isolation and characterization of Sporomusa carbonis sp. nov., a carboxydotrophic hydrogenogen in the genus of Sporomusa isolated from a charcoal burning pile.</title>
        <authorList>
            <person name="Boeer T."/>
            <person name="Rosenbaum F."/>
            <person name="Eysell L."/>
            <person name="Mueller V."/>
            <person name="Daniel R."/>
            <person name="Poehlein A."/>
        </authorList>
    </citation>
    <scope>NUCLEOTIDE SEQUENCE [LARGE SCALE GENOMIC DNA]</scope>
    <source>
        <strain evidence="14">DSM 3132</strain>
    </source>
</reference>
<dbReference type="Gene3D" id="3.10.20.30">
    <property type="match status" value="1"/>
</dbReference>
<dbReference type="EC" id="1.3.5.1" evidence="11"/>
<evidence type="ECO:0000256" key="6">
    <source>
        <dbReference type="ARBA" id="ARBA00022723"/>
    </source>
</evidence>
<keyword evidence="7 14" id="KW-0560">Oxidoreductase</keyword>
<evidence type="ECO:0000256" key="8">
    <source>
        <dbReference type="ARBA" id="ARBA00023004"/>
    </source>
</evidence>
<feature type="domain" description="2Fe-2S ferredoxin-type" evidence="12">
    <location>
        <begin position="1"/>
        <end position="92"/>
    </location>
</feature>
<evidence type="ECO:0000313" key="14">
    <source>
        <dbReference type="EMBL" id="XFO70284.1"/>
    </source>
</evidence>
<dbReference type="GO" id="GO:0016491">
    <property type="term" value="F:oxidoreductase activity"/>
    <property type="evidence" value="ECO:0007669"/>
    <property type="project" value="UniProtKB-KW"/>
</dbReference>
<comment type="pathway">
    <text evidence="1">Carbohydrate metabolism; tricarboxylic acid cycle.</text>
</comment>
<keyword evidence="15" id="KW-1185">Reference proteome</keyword>
<dbReference type="PROSITE" id="PS51379">
    <property type="entry name" value="4FE4S_FER_2"/>
    <property type="match status" value="2"/>
</dbReference>
<evidence type="ECO:0000259" key="13">
    <source>
        <dbReference type="PROSITE" id="PS51379"/>
    </source>
</evidence>
<keyword evidence="5 11" id="KW-0001">2Fe-2S</keyword>
<evidence type="ECO:0000256" key="5">
    <source>
        <dbReference type="ARBA" id="ARBA00022714"/>
    </source>
</evidence>
<dbReference type="Gene3D" id="1.10.1060.10">
    <property type="entry name" value="Alpha-helical ferredoxin"/>
    <property type="match status" value="1"/>
</dbReference>
<dbReference type="SUPFAM" id="SSF54292">
    <property type="entry name" value="2Fe-2S ferredoxin-like"/>
    <property type="match status" value="1"/>
</dbReference>
<gene>
    <name evidence="14" type="primary">sdhB_1</name>
    <name evidence="14" type="ORF">SPACI_002720</name>
</gene>
<comment type="cofactor">
    <cofactor evidence="11">
        <name>[4Fe-4S] cluster</name>
        <dbReference type="ChEBI" id="CHEBI:49883"/>
    </cofactor>
    <text evidence="11">Binds 1 [4Fe-4S] cluster.</text>
</comment>
<dbReference type="Proteomes" id="UP000216052">
    <property type="component" value="Chromosome"/>
</dbReference>
<comment type="cofactor">
    <cofactor evidence="11">
        <name>[2Fe-2S] cluster</name>
        <dbReference type="ChEBI" id="CHEBI:190135"/>
    </cofactor>
    <text evidence="11">Binds 1 [2Fe-2S] cluster.</text>
</comment>
<evidence type="ECO:0000259" key="12">
    <source>
        <dbReference type="PROSITE" id="PS51085"/>
    </source>
</evidence>
<evidence type="ECO:0000256" key="11">
    <source>
        <dbReference type="RuleBase" id="RU361237"/>
    </source>
</evidence>
<dbReference type="InterPro" id="IPR012675">
    <property type="entry name" value="Beta-grasp_dom_sf"/>
</dbReference>
<dbReference type="PROSITE" id="PS51085">
    <property type="entry name" value="2FE2S_FER_2"/>
    <property type="match status" value="1"/>
</dbReference>
<keyword evidence="9 11" id="KW-0411">Iron-sulfur</keyword>
<dbReference type="InterPro" id="IPR009051">
    <property type="entry name" value="Helical_ferredxn"/>
</dbReference>
<organism evidence="14 15">
    <name type="scientific">Sporomusa acidovorans (strain ATCC 49682 / DSM 3132 / Mol)</name>
    <dbReference type="NCBI Taxonomy" id="1123286"/>
    <lineage>
        <taxon>Bacteria</taxon>
        <taxon>Bacillati</taxon>
        <taxon>Bacillota</taxon>
        <taxon>Negativicutes</taxon>
        <taxon>Selenomonadales</taxon>
        <taxon>Sporomusaceae</taxon>
        <taxon>Sporomusa</taxon>
    </lineage>
</organism>
<comment type="catalytic activity">
    <reaction evidence="11">
        <text>a menaquinone + succinate = a menaquinol + fumarate</text>
        <dbReference type="Rhea" id="RHEA:27834"/>
        <dbReference type="Rhea" id="RHEA-COMP:9537"/>
        <dbReference type="Rhea" id="RHEA-COMP:9539"/>
        <dbReference type="ChEBI" id="CHEBI:16374"/>
        <dbReference type="ChEBI" id="CHEBI:18151"/>
        <dbReference type="ChEBI" id="CHEBI:29806"/>
        <dbReference type="ChEBI" id="CHEBI:30031"/>
        <dbReference type="EC" id="1.3.5.1"/>
    </reaction>
</comment>
<keyword evidence="4" id="KW-0816">Tricarboxylic acid cycle</keyword>
<dbReference type="Pfam" id="PF13085">
    <property type="entry name" value="Fer2_3"/>
    <property type="match status" value="1"/>
</dbReference>
<evidence type="ECO:0000256" key="7">
    <source>
        <dbReference type="ARBA" id="ARBA00023002"/>
    </source>
</evidence>
<dbReference type="PANTHER" id="PTHR11921">
    <property type="entry name" value="SUCCINATE DEHYDROGENASE IRON-SULFUR PROTEIN"/>
    <property type="match status" value="1"/>
</dbReference>
<evidence type="ECO:0000256" key="3">
    <source>
        <dbReference type="ARBA" id="ARBA00022485"/>
    </source>
</evidence>
<comment type="similarity">
    <text evidence="2 11">Belongs to the succinate dehydrogenase/fumarate reductase iron-sulfur protein family.</text>
</comment>
<dbReference type="NCBIfam" id="TIGR00384">
    <property type="entry name" value="dhsB"/>
    <property type="match status" value="1"/>
</dbReference>
<dbReference type="InterPro" id="IPR004489">
    <property type="entry name" value="Succ_DH/fum_Rdtase_Fe-S"/>
</dbReference>
<evidence type="ECO:0000256" key="2">
    <source>
        <dbReference type="ARBA" id="ARBA00009433"/>
    </source>
</evidence>
<dbReference type="InterPro" id="IPR017896">
    <property type="entry name" value="4Fe4S_Fe-S-bd"/>
</dbReference>
<dbReference type="PROSITE" id="PS00198">
    <property type="entry name" value="4FE4S_FER_1"/>
    <property type="match status" value="1"/>
</dbReference>
<dbReference type="InterPro" id="IPR025192">
    <property type="entry name" value="Succ_DH/fum_Rdtase_N"/>
</dbReference>
<keyword evidence="6 11" id="KW-0479">Metal-binding</keyword>
<evidence type="ECO:0000313" key="15">
    <source>
        <dbReference type="Proteomes" id="UP000216052"/>
    </source>
</evidence>
<dbReference type="RefSeq" id="WP_093793840.1">
    <property type="nucleotide sequence ID" value="NZ_CP155571.1"/>
</dbReference>
<dbReference type="InterPro" id="IPR001041">
    <property type="entry name" value="2Fe-2S_ferredoxin-type"/>
</dbReference>
<dbReference type="Pfam" id="PF13183">
    <property type="entry name" value="Fer4_8"/>
    <property type="match status" value="1"/>
</dbReference>
<dbReference type="InterPro" id="IPR036010">
    <property type="entry name" value="2Fe-2S_ferredoxin-like_sf"/>
</dbReference>
<evidence type="ECO:0000256" key="9">
    <source>
        <dbReference type="ARBA" id="ARBA00023014"/>
    </source>
</evidence>
<sequence>MQIILHVQRFLNGKQWIQDYSVELETGMTVLAALMKIKETIDPTLTFTASCRSSICGACGVRVNGNALLACEVLVEDLAKRYNTQVLTVEPLANFTVLRDLIVDWKPKYEKLKKIKPALQPKDEFSITTGCKQSRDDFKKYNKNSECILCGACVSECNKSTADSSDFLDPFIFARAQKFVADSRDKDPVAHLDPAVKEGLWKCMNCQECATKCPKGLNPAEDIEKLRIATFKRKLPSNAGSDHAQAFYDDVHDTGRLNEMKLGLKTEGLKSALRIPVAYRLMRVGKLAPLEQTEAIPEIEKVRTIMAAAKEEK</sequence>
<dbReference type="SUPFAM" id="SSF46548">
    <property type="entry name" value="alpha-helical ferredoxin"/>
    <property type="match status" value="1"/>
</dbReference>
<dbReference type="CDD" id="cd00207">
    <property type="entry name" value="fer2"/>
    <property type="match status" value="1"/>
</dbReference>
<dbReference type="PANTHER" id="PTHR11921:SF29">
    <property type="entry name" value="SUCCINATE DEHYDROGENASE [UBIQUINONE] IRON-SULFUR SUBUNIT, MITOCHONDRIAL"/>
    <property type="match status" value="1"/>
</dbReference>
<evidence type="ECO:0000256" key="1">
    <source>
        <dbReference type="ARBA" id="ARBA00005163"/>
    </source>
</evidence>
<keyword evidence="3 11" id="KW-0004">4Fe-4S</keyword>
<proteinExistence type="inferred from homology"/>